<dbReference type="InterPro" id="IPR002696">
    <property type="entry name" value="Membr_insert_effic_factor_YidD"/>
</dbReference>
<dbReference type="OrthoDB" id="9801753at2"/>
<dbReference type="AlphaFoldDB" id="A0A430J560"/>
<organism evidence="1 2">
    <name type="scientific">Paenibacillus whitsoniae</name>
    <dbReference type="NCBI Taxonomy" id="2496558"/>
    <lineage>
        <taxon>Bacteria</taxon>
        <taxon>Bacillati</taxon>
        <taxon>Bacillota</taxon>
        <taxon>Bacilli</taxon>
        <taxon>Bacillales</taxon>
        <taxon>Paenibacillaceae</taxon>
        <taxon>Paenibacillus</taxon>
    </lineage>
</organism>
<dbReference type="SMART" id="SM01234">
    <property type="entry name" value="Haemolytic"/>
    <property type="match status" value="1"/>
</dbReference>
<protein>
    <submittedName>
        <fullName evidence="1">Membrane protein insertion efficiency factor YidD</fullName>
    </submittedName>
</protein>
<gene>
    <name evidence="1" type="ORF">EJQ19_29595</name>
</gene>
<dbReference type="Proteomes" id="UP000276128">
    <property type="component" value="Unassembled WGS sequence"/>
</dbReference>
<dbReference type="PANTHER" id="PTHR33383:SF1">
    <property type="entry name" value="MEMBRANE PROTEIN INSERTION EFFICIENCY FACTOR-RELATED"/>
    <property type="match status" value="1"/>
</dbReference>
<proteinExistence type="predicted"/>
<accession>A0A430J560</accession>
<dbReference type="Pfam" id="PF01809">
    <property type="entry name" value="YidD"/>
    <property type="match status" value="1"/>
</dbReference>
<evidence type="ECO:0000313" key="1">
    <source>
        <dbReference type="EMBL" id="RTE02363.1"/>
    </source>
</evidence>
<dbReference type="EMBL" id="RXHU01000119">
    <property type="protein sequence ID" value="RTE02363.1"/>
    <property type="molecule type" value="Genomic_DNA"/>
</dbReference>
<sequence length="71" mass="8371">MLIRAKAITIWVIHVYQRFAPIRIRNQCRFEPSCSSYMIQAIEKYGVVKGVFRGIQRLRRCNMANGGYDYL</sequence>
<dbReference type="NCBIfam" id="TIGR00278">
    <property type="entry name" value="membrane protein insertion efficiency factor YidD"/>
    <property type="match status" value="1"/>
</dbReference>
<keyword evidence="2" id="KW-1185">Reference proteome</keyword>
<comment type="caution">
    <text evidence="1">The sequence shown here is derived from an EMBL/GenBank/DDBJ whole genome shotgun (WGS) entry which is preliminary data.</text>
</comment>
<reference evidence="1 2" key="1">
    <citation type="submission" date="2018-12" db="EMBL/GenBank/DDBJ databases">
        <title>Bacillus ochoae sp. nov., Paenibacillus whitsoniae sp. nov., Paenibacillus spiritus sp. nov. Isolated from the Mars Exploration Rover during spacecraft assembly.</title>
        <authorList>
            <person name="Seuylemezian A."/>
            <person name="Vaishampayan P."/>
        </authorList>
    </citation>
    <scope>NUCLEOTIDE SEQUENCE [LARGE SCALE GENOMIC DNA]</scope>
    <source>
        <strain evidence="1 2">MER 54</strain>
    </source>
</reference>
<dbReference type="PANTHER" id="PTHR33383">
    <property type="entry name" value="MEMBRANE PROTEIN INSERTION EFFICIENCY FACTOR-RELATED"/>
    <property type="match status" value="1"/>
</dbReference>
<name>A0A430J560_9BACL</name>
<evidence type="ECO:0000313" key="2">
    <source>
        <dbReference type="Proteomes" id="UP000276128"/>
    </source>
</evidence>